<dbReference type="NCBIfam" id="NF033788">
    <property type="entry name" value="HTH_metalloreg"/>
    <property type="match status" value="1"/>
</dbReference>
<keyword evidence="2" id="KW-0238">DNA-binding</keyword>
<keyword evidence="6" id="KW-1185">Reference proteome</keyword>
<dbReference type="Pfam" id="PF01022">
    <property type="entry name" value="HTH_5"/>
    <property type="match status" value="1"/>
</dbReference>
<feature type="domain" description="HTH arsR-type" evidence="4">
    <location>
        <begin position="10"/>
        <end position="107"/>
    </location>
</feature>
<evidence type="ECO:0000313" key="5">
    <source>
        <dbReference type="EMBL" id="MFD1175798.1"/>
    </source>
</evidence>
<evidence type="ECO:0000313" key="6">
    <source>
        <dbReference type="Proteomes" id="UP001597262"/>
    </source>
</evidence>
<gene>
    <name evidence="5" type="ORF">ACFQ3W_05700</name>
</gene>
<dbReference type="InterPro" id="IPR051081">
    <property type="entry name" value="HTH_MetalResp_TranReg"/>
</dbReference>
<accession>A0ABW3RTI5</accession>
<dbReference type="RefSeq" id="WP_379317525.1">
    <property type="nucleotide sequence ID" value="NZ_JBHTLM010000003.1"/>
</dbReference>
<reference evidence="6" key="1">
    <citation type="journal article" date="2019" name="Int. J. Syst. Evol. Microbiol.">
        <title>The Global Catalogue of Microorganisms (GCM) 10K type strain sequencing project: providing services to taxonomists for standard genome sequencing and annotation.</title>
        <authorList>
            <consortium name="The Broad Institute Genomics Platform"/>
            <consortium name="The Broad Institute Genome Sequencing Center for Infectious Disease"/>
            <person name="Wu L."/>
            <person name="Ma J."/>
        </authorList>
    </citation>
    <scope>NUCLEOTIDE SEQUENCE [LARGE SCALE GENOMIC DNA]</scope>
    <source>
        <strain evidence="6">CCUG 59189</strain>
    </source>
</reference>
<dbReference type="Gene3D" id="1.10.10.10">
    <property type="entry name" value="Winged helix-like DNA-binding domain superfamily/Winged helix DNA-binding domain"/>
    <property type="match status" value="1"/>
</dbReference>
<dbReference type="InterPro" id="IPR001845">
    <property type="entry name" value="HTH_ArsR_DNA-bd_dom"/>
</dbReference>
<keyword evidence="3" id="KW-0804">Transcription</keyword>
<dbReference type="SUPFAM" id="SSF46785">
    <property type="entry name" value="Winged helix' DNA-binding domain"/>
    <property type="match status" value="1"/>
</dbReference>
<protein>
    <submittedName>
        <fullName evidence="5">ArsR/SmtB family transcription factor</fullName>
    </submittedName>
</protein>
<dbReference type="PROSITE" id="PS50987">
    <property type="entry name" value="HTH_ARSR_2"/>
    <property type="match status" value="1"/>
</dbReference>
<evidence type="ECO:0000256" key="2">
    <source>
        <dbReference type="ARBA" id="ARBA00023125"/>
    </source>
</evidence>
<organism evidence="5 6">
    <name type="scientific">Paenibacillus puldeungensis</name>
    <dbReference type="NCBI Taxonomy" id="696536"/>
    <lineage>
        <taxon>Bacteria</taxon>
        <taxon>Bacillati</taxon>
        <taxon>Bacillota</taxon>
        <taxon>Bacilli</taxon>
        <taxon>Bacillales</taxon>
        <taxon>Paenibacillaceae</taxon>
        <taxon>Paenibacillus</taxon>
    </lineage>
</organism>
<dbReference type="EMBL" id="JBHTLM010000003">
    <property type="protein sequence ID" value="MFD1175798.1"/>
    <property type="molecule type" value="Genomic_DNA"/>
</dbReference>
<dbReference type="CDD" id="cd00090">
    <property type="entry name" value="HTH_ARSR"/>
    <property type="match status" value="1"/>
</dbReference>
<comment type="caution">
    <text evidence="5">The sequence shown here is derived from an EMBL/GenBank/DDBJ whole genome shotgun (WGS) entry which is preliminary data.</text>
</comment>
<dbReference type="Proteomes" id="UP001597262">
    <property type="component" value="Unassembled WGS sequence"/>
</dbReference>
<evidence type="ECO:0000259" key="4">
    <source>
        <dbReference type="PROSITE" id="PS50987"/>
    </source>
</evidence>
<proteinExistence type="predicted"/>
<dbReference type="SMART" id="SM00418">
    <property type="entry name" value="HTH_ARSR"/>
    <property type="match status" value="1"/>
</dbReference>
<dbReference type="PANTHER" id="PTHR33154">
    <property type="entry name" value="TRANSCRIPTIONAL REGULATOR, ARSR FAMILY"/>
    <property type="match status" value="1"/>
</dbReference>
<dbReference type="PANTHER" id="PTHR33154:SF18">
    <property type="entry name" value="ARSENICAL RESISTANCE OPERON REPRESSOR"/>
    <property type="match status" value="1"/>
</dbReference>
<dbReference type="InterPro" id="IPR036388">
    <property type="entry name" value="WH-like_DNA-bd_sf"/>
</dbReference>
<evidence type="ECO:0000256" key="1">
    <source>
        <dbReference type="ARBA" id="ARBA00023015"/>
    </source>
</evidence>
<dbReference type="PRINTS" id="PR00778">
    <property type="entry name" value="HTHARSR"/>
</dbReference>
<keyword evidence="1" id="KW-0805">Transcription regulation</keyword>
<evidence type="ECO:0000256" key="3">
    <source>
        <dbReference type="ARBA" id="ARBA00023163"/>
    </source>
</evidence>
<dbReference type="InterPro" id="IPR011991">
    <property type="entry name" value="ArsR-like_HTH"/>
</dbReference>
<dbReference type="InterPro" id="IPR036390">
    <property type="entry name" value="WH_DNA-bd_sf"/>
</dbReference>
<name>A0ABW3RTI5_9BACL</name>
<sequence>MGDNISGGEYMSNDILSLSSKLKIIADPTRLTIVAYLNDQELCVCDLVALLGLSQPAISQHLKKLKQADIITERKVGTWVHVRLKNDLEPYLKEIIQSLPSQKDLVAAYQRSKCTTCS</sequence>